<name>A0A418WYP9_9BURK</name>
<dbReference type="Pfam" id="PF11136">
    <property type="entry name" value="DUF2889"/>
    <property type="match status" value="1"/>
</dbReference>
<dbReference type="Proteomes" id="UP000285190">
    <property type="component" value="Unassembled WGS sequence"/>
</dbReference>
<dbReference type="AlphaFoldDB" id="A0A418WYP9"/>
<proteinExistence type="predicted"/>
<sequence>MPLSPSISRRALKHTRAIHVEAFVRDDGLWDIDAHITDIKTRAANLASGVRPAGTPVHDLWLRLTIDLELTIVDAEAVSDAVPYPDYCDTIGPAYRRLIGLNLLKGFRNGVKERLSGIQGCTHLTELLQVLPTAAIQAFAGDVLDTRDGAGADEQTHKPFQLDRCHALRSDGAAVAKYYPRWAINAQPKVQST</sequence>
<dbReference type="InterPro" id="IPR021312">
    <property type="entry name" value="DUF2889"/>
</dbReference>
<evidence type="ECO:0000313" key="1">
    <source>
        <dbReference type="EMBL" id="RJG05205.1"/>
    </source>
</evidence>
<organism evidence="1 2">
    <name type="scientific">Noviherbaspirillum cavernae</name>
    <dbReference type="NCBI Taxonomy" id="2320862"/>
    <lineage>
        <taxon>Bacteria</taxon>
        <taxon>Pseudomonadati</taxon>
        <taxon>Pseudomonadota</taxon>
        <taxon>Betaproteobacteria</taxon>
        <taxon>Burkholderiales</taxon>
        <taxon>Oxalobacteraceae</taxon>
        <taxon>Noviherbaspirillum</taxon>
    </lineage>
</organism>
<keyword evidence="2" id="KW-1185">Reference proteome</keyword>
<gene>
    <name evidence="1" type="ORF">D3870_03485</name>
</gene>
<protein>
    <submittedName>
        <fullName evidence="1">DUF2889 domain-containing protein</fullName>
    </submittedName>
</protein>
<accession>A0A418WYP9</accession>
<dbReference type="EMBL" id="QYUN01000002">
    <property type="protein sequence ID" value="RJG05205.1"/>
    <property type="molecule type" value="Genomic_DNA"/>
</dbReference>
<dbReference type="OrthoDB" id="6862397at2"/>
<evidence type="ECO:0000313" key="2">
    <source>
        <dbReference type="Proteomes" id="UP000285190"/>
    </source>
</evidence>
<reference evidence="1 2" key="1">
    <citation type="submission" date="2018-09" db="EMBL/GenBank/DDBJ databases">
        <authorList>
            <person name="Zhu H."/>
        </authorList>
    </citation>
    <scope>NUCLEOTIDE SEQUENCE [LARGE SCALE GENOMIC DNA]</scope>
    <source>
        <strain evidence="1 2">K2R10-39</strain>
    </source>
</reference>
<comment type="caution">
    <text evidence="1">The sequence shown here is derived from an EMBL/GenBank/DDBJ whole genome shotgun (WGS) entry which is preliminary data.</text>
</comment>
<dbReference type="RefSeq" id="WP_119736706.1">
    <property type="nucleotide sequence ID" value="NZ_QYUN01000002.1"/>
</dbReference>